<dbReference type="PANTHER" id="PTHR35339">
    <property type="entry name" value="LINALOOL DEHYDRATASE_ISOMERASE DOMAIN-CONTAINING PROTEIN"/>
    <property type="match status" value="1"/>
</dbReference>
<proteinExistence type="predicted"/>
<protein>
    <submittedName>
        <fullName evidence="2">DUF2264 domain-containing protein</fullName>
    </submittedName>
</protein>
<dbReference type="EMBL" id="JAAGOA010000018">
    <property type="protein sequence ID" value="NEE02961.1"/>
    <property type="molecule type" value="Genomic_DNA"/>
</dbReference>
<dbReference type="InterPro" id="IPR016624">
    <property type="entry name" value="UCP014753"/>
</dbReference>
<comment type="caution">
    <text evidence="2">The sequence shown here is derived from an EMBL/GenBank/DDBJ whole genome shotgun (WGS) entry which is preliminary data.</text>
</comment>
<evidence type="ECO:0000313" key="3">
    <source>
        <dbReference type="Proteomes" id="UP000475214"/>
    </source>
</evidence>
<dbReference type="AlphaFoldDB" id="A0A6L9SEP8"/>
<dbReference type="Pfam" id="PF10022">
    <property type="entry name" value="DUF2264"/>
    <property type="match status" value="1"/>
</dbReference>
<dbReference type="PANTHER" id="PTHR35339:SF4">
    <property type="entry name" value="LINALOOL DEHYDRATASE_ISOMERASE DOMAIN-CONTAINING PROTEIN"/>
    <property type="match status" value="1"/>
</dbReference>
<reference evidence="2 3" key="1">
    <citation type="submission" date="2020-02" db="EMBL/GenBank/DDBJ databases">
        <authorList>
            <person name="Li X.-J."/>
            <person name="Han X.-M."/>
        </authorList>
    </citation>
    <scope>NUCLEOTIDE SEQUENCE [LARGE SCALE GENOMIC DNA]</scope>
    <source>
        <strain evidence="2 3">CCTCC AB 2017055</strain>
    </source>
</reference>
<evidence type="ECO:0000259" key="1">
    <source>
        <dbReference type="Pfam" id="PF10022"/>
    </source>
</evidence>
<dbReference type="InterPro" id="IPR049349">
    <property type="entry name" value="DUF2264_N"/>
</dbReference>
<organism evidence="2 3">
    <name type="scientific">Phytoactinopolyspora halotolerans</name>
    <dbReference type="NCBI Taxonomy" id="1981512"/>
    <lineage>
        <taxon>Bacteria</taxon>
        <taxon>Bacillati</taxon>
        <taxon>Actinomycetota</taxon>
        <taxon>Actinomycetes</taxon>
        <taxon>Jiangellales</taxon>
        <taxon>Jiangellaceae</taxon>
        <taxon>Phytoactinopolyspora</taxon>
    </lineage>
</organism>
<keyword evidence="3" id="KW-1185">Reference proteome</keyword>
<name>A0A6L9SEP8_9ACTN</name>
<evidence type="ECO:0000313" key="2">
    <source>
        <dbReference type="EMBL" id="NEE02961.1"/>
    </source>
</evidence>
<accession>A0A6L9SEP8</accession>
<dbReference type="Proteomes" id="UP000475214">
    <property type="component" value="Unassembled WGS sequence"/>
</dbReference>
<feature type="domain" description="DUF2264" evidence="1">
    <location>
        <begin position="11"/>
        <end position="369"/>
    </location>
</feature>
<sequence length="669" mass="72113">METVSPITGWTREHWTELADRMLLAVRPYASPGHALIVPPGAVGGYGHRADGLEGFARTFLLAGFRLAGSDGADPDDIPGLAEWYAEGIAAGTDPASPERWIRPDEHGQAKVEAASIALILDMTRPWIWDRLSPSVQERVVAYLATVVGDDGYPRCNWVWFRIVVETFLRSVGGPWSSADIEADLAAHDSFYRQDGWFADGDERSFDHYVGWALHLYPILWSRMRGADGTSSDVGLDLAADRRETDRQRLSRFLTDYVRMIGADGSPLIQGRSLIYRFAAAAPLWAGAIAGVDTASPGRLRRAASGIVRHFAENGAPDKRGLLTMGWHHEWRRLAQSYSGPSSPYWAAKGMLGLALPADHPVWTSEEEELPVERDDEVWAAPAPGWLANGTRGDGIVRVINHGTDHAVVGAQAGDSPLYARLGYSTATAPLMSEHAWQNPVDQTAGLLDADGRATHRAGMRTLRTEVLDTPDGSRTAVGASVARARWITPPDGPVRDHGSGRAGSVRDAAAVTTVSIVRDGWEVRCVRVDPLPDAPDAITAAVRLRIGGWPLVVADGADVADGTATVRAPRAVSTVLAVRGFDDAGVHREDDASMLGSRAAVPWVSGPVRAGRWSVVVVGLHGEVPEPPVVVLLDDTIPKVRITWSEGHDDEIELERAPAAQAPERPAG</sequence>
<gene>
    <name evidence="2" type="ORF">G1H10_22615</name>
</gene>